<feature type="transmembrane region" description="Helical" evidence="1">
    <location>
        <begin position="127"/>
        <end position="143"/>
    </location>
</feature>
<feature type="transmembrane region" description="Helical" evidence="1">
    <location>
        <begin position="92"/>
        <end position="115"/>
    </location>
</feature>
<keyword evidence="1" id="KW-0812">Transmembrane</keyword>
<dbReference type="RefSeq" id="WP_126108721.1">
    <property type="nucleotide sequence ID" value="NZ_CP034465.1"/>
</dbReference>
<keyword evidence="1" id="KW-0472">Membrane</keyword>
<evidence type="ECO:0000313" key="2">
    <source>
        <dbReference type="EMBL" id="AZP03630.1"/>
    </source>
</evidence>
<sequence length="421" mass="48040">MYKRKMNASYEFFTGLFLLLTGLLLFHNGTFALQLIFKLVGISITATGILNILRIFINKRTQKELQLSFSRAILESGIGIVILFYPNLPVSIFGFICGIYFLVLGTVHCITYILALRNNVMSRYRSLIMFLIYFIIGGLLIFSPFLYSAFVMNLISIYFILYSLTLLGDAAREITPPSQKEKLKRRIRFTLPVFIEALIPRIVLNDVNSFLQVDADREIDAIPDYMESKDENDYDLEIFVHITEKGFGAIGHIDLYFDGICISYGNYDADSLRLFESVGDGVLFFAERETYIPFAIQESNKTLFGFGLRLTEIQKEAVRERLSLINEQTIPWNPPAFVGENDSYSAKLHHRVPSKFYKFKKGSFKSYFVLGSNCVKLVDYVVGGAGIDKVNGLISPGTYFDYLNKEYASNRMLVVSKQIYN</sequence>
<feature type="transmembrane region" description="Helical" evidence="1">
    <location>
        <begin position="12"/>
        <end position="29"/>
    </location>
</feature>
<dbReference type="AlphaFoldDB" id="A0A3S9H8F1"/>
<name>A0A3S9H8F1_9LACT</name>
<gene>
    <name evidence="2" type="ORF">EJN90_02500</name>
</gene>
<protein>
    <submittedName>
        <fullName evidence="2">DUF308 domain-containing protein</fullName>
    </submittedName>
</protein>
<feature type="transmembrane region" description="Helical" evidence="1">
    <location>
        <begin position="35"/>
        <end position="57"/>
    </location>
</feature>
<evidence type="ECO:0000256" key="1">
    <source>
        <dbReference type="SAM" id="Phobius"/>
    </source>
</evidence>
<reference evidence="3" key="1">
    <citation type="submission" date="2018-12" db="EMBL/GenBank/DDBJ databases">
        <title>Complete genome sequencing of Jeotgalibaca sp. H21T32.</title>
        <authorList>
            <person name="Bae J.-W."/>
            <person name="Lee S.-Y."/>
        </authorList>
    </citation>
    <scope>NUCLEOTIDE SEQUENCE [LARGE SCALE GENOMIC DNA]</scope>
    <source>
        <strain evidence="3">H21T32</strain>
    </source>
</reference>
<dbReference type="KEGG" id="jeh:EJN90_02500"/>
<feature type="transmembrane region" description="Helical" evidence="1">
    <location>
        <begin position="69"/>
        <end position="86"/>
    </location>
</feature>
<dbReference type="Pfam" id="PF03729">
    <property type="entry name" value="DUF308"/>
    <property type="match status" value="2"/>
</dbReference>
<dbReference type="OrthoDB" id="1641596at2"/>
<organism evidence="2 3">
    <name type="scientific">Jeotgalibaca ciconiae</name>
    <dbReference type="NCBI Taxonomy" id="2496265"/>
    <lineage>
        <taxon>Bacteria</taxon>
        <taxon>Bacillati</taxon>
        <taxon>Bacillota</taxon>
        <taxon>Bacilli</taxon>
        <taxon>Lactobacillales</taxon>
        <taxon>Carnobacteriaceae</taxon>
        <taxon>Jeotgalibaca</taxon>
    </lineage>
</organism>
<dbReference type="InterPro" id="IPR005325">
    <property type="entry name" value="DUF308_memb"/>
</dbReference>
<accession>A0A3S9H8F1</accession>
<evidence type="ECO:0000313" key="3">
    <source>
        <dbReference type="Proteomes" id="UP000273326"/>
    </source>
</evidence>
<dbReference type="EMBL" id="CP034465">
    <property type="protein sequence ID" value="AZP03630.1"/>
    <property type="molecule type" value="Genomic_DNA"/>
</dbReference>
<dbReference type="Proteomes" id="UP000273326">
    <property type="component" value="Chromosome"/>
</dbReference>
<proteinExistence type="predicted"/>
<keyword evidence="1" id="KW-1133">Transmembrane helix</keyword>
<keyword evidence="3" id="KW-1185">Reference proteome</keyword>